<feature type="region of interest" description="Disordered" evidence="3">
    <location>
        <begin position="166"/>
        <end position="362"/>
    </location>
</feature>
<organism evidence="6 7">
    <name type="scientific">Pristionchus fissidentatus</name>
    <dbReference type="NCBI Taxonomy" id="1538716"/>
    <lineage>
        <taxon>Eukaryota</taxon>
        <taxon>Metazoa</taxon>
        <taxon>Ecdysozoa</taxon>
        <taxon>Nematoda</taxon>
        <taxon>Chromadorea</taxon>
        <taxon>Rhabditida</taxon>
        <taxon>Rhabditina</taxon>
        <taxon>Diplogasteromorpha</taxon>
        <taxon>Diplogasteroidea</taxon>
        <taxon>Neodiplogasteridae</taxon>
        <taxon>Pristionchus</taxon>
    </lineage>
</organism>
<feature type="domain" description="B30.2/SPRY" evidence="4">
    <location>
        <begin position="830"/>
        <end position="1043"/>
    </location>
</feature>
<name>A0AAV5WSQ1_9BILA</name>
<dbReference type="InterPro" id="IPR036361">
    <property type="entry name" value="SAP_dom_sf"/>
</dbReference>
<dbReference type="InterPro" id="IPR003034">
    <property type="entry name" value="SAP_dom"/>
</dbReference>
<feature type="region of interest" description="Disordered" evidence="3">
    <location>
        <begin position="1269"/>
        <end position="1350"/>
    </location>
</feature>
<feature type="compositionally biased region" description="Low complexity" evidence="3">
    <location>
        <begin position="326"/>
        <end position="340"/>
    </location>
</feature>
<dbReference type="PROSITE" id="PS50800">
    <property type="entry name" value="SAP"/>
    <property type="match status" value="1"/>
</dbReference>
<feature type="region of interest" description="Disordered" evidence="3">
    <location>
        <begin position="386"/>
        <end position="476"/>
    </location>
</feature>
<evidence type="ECO:0000259" key="5">
    <source>
        <dbReference type="PROSITE" id="PS50800"/>
    </source>
</evidence>
<dbReference type="Pfam" id="PF00622">
    <property type="entry name" value="SPRY"/>
    <property type="match status" value="1"/>
</dbReference>
<feature type="compositionally biased region" description="Basic and acidic residues" evidence="3">
    <location>
        <begin position="587"/>
        <end position="596"/>
    </location>
</feature>
<dbReference type="Pfam" id="PF02037">
    <property type="entry name" value="SAP"/>
    <property type="match status" value="1"/>
</dbReference>
<feature type="compositionally biased region" description="Polar residues" evidence="3">
    <location>
        <begin position="1298"/>
        <end position="1310"/>
    </location>
</feature>
<feature type="compositionally biased region" description="Low complexity" evidence="3">
    <location>
        <begin position="780"/>
        <end position="790"/>
    </location>
</feature>
<dbReference type="SUPFAM" id="SSF68906">
    <property type="entry name" value="SAP domain"/>
    <property type="match status" value="1"/>
</dbReference>
<feature type="compositionally biased region" description="Basic and acidic residues" evidence="3">
    <location>
        <begin position="641"/>
        <end position="655"/>
    </location>
</feature>
<sequence length="1350" mass="150571">MATRTSSRRSAGGSDGFNRAMVNLLPYARLKEECEKRGLPTDGNKQTLSARLEDSLDGIYVHPSPTVNVATTPTTSRTPSTATTPKTRESSAKGPSSKKTPRRRNSAGDDGAPDSTSSPLKKKVRRNSTKKGEIESRECSQQPKEGEIEHVIEEDFSVTIVTAGVGGEFDSEDDLPLISVPKAEEPTTSAVSGDSRKEEKEKRKNKRQIKEEDDLETGAVLSKGDSEWIPPEESERRSRKDSAKKRTRRNTMEAKGDDEGKHEDSSLISIPVLDPEIYDQEGVEEQRHDQQLKTRNGSDVKSTPGESGKKSRKDSSSSAVLDRPRSISMASSAANAAATAVKERRESAAATSFAARPPKEKPATQLFAEMMAQKKRDAESARMMDLVSTPGNGESGTVDSLISTGPGTSVVKKEEMETSGDESPLTTDGKMELSGRRISTGLANSPSTGDTTTKGGFSMTARKNAPLRQSAGGSDLLGDLLGKQTMLLEKRVTSTAQEEAEKIRIVSQIKQRAPDLRIREGTVKEEKERWQKEKEEREKLREERERRERERKAAVISAPSRPIPPPPPPLPMKLDGSRVSPQEEGMEVDRVIKQEDEGSDTMETGKDTEVPNTEEEEEDPIKEPEYEPLSPGPSMPPLDRSIADAHRRERKERMERLRREEWRQDHGLVARETPSEEDPFLMRLSDKLKMIKRQRDISPIPDEIRECLEDMIKKVEMKVEKEMKWERRTKRKTEYQEEREKEEAKKRAEMMRDPRALLAKATNILESMHGNGSMDEDSPSGDSPSDSVAAAARALQISQHLAEPGTYEEDTDDRPLPEFHGEPVPSDDEEAIFLEAAGLPRKDKKPKHPVIEEEAPPSHEHILMDYYNACLNIKSATDKEWIIEPDNENGLALMWGGVRTNHGYILPWTEEKKCLVYQVKILEHQSIRHLPFMEQEPYDVRVGFSLRQSTNILGESNLSWAFSTTGKKCANNIFQDWGDPIEIGDVVTAVMDFSTKSISFYKNNSCMGVAFKGIALPDVADAIYAHVCVKNCKIAVNLGSFPEVEGGWGTMRETEWIFPSEIEKSRFEMSRLPPNEKAACTLLMMVGLPGVGKSTWVRQYIRDHPEEQWDVINAEGVMAAMKVNGMPRGRTHTGRWDMVLGLVAKALQKMVLLAARRRRNYIVDLSNVNKDSRKRRLMHFKDFTKKCLVIVPDEEEMVNRQMKQTRQEGASHVPAEAILEMKAVFTFPCEEAEGLDEVHLIEPPMPRIAEAIEIIQKFNDEGKPWYQKRYRGRGSRRGGRGGFMGGDRRASDFGRPLSVSTAASNGSGPPTNVGDGGRGRSMASPGAWGISADSPSTSGHFSWATRKAAN</sequence>
<comment type="caution">
    <text evidence="6">The sequence shown here is derived from an EMBL/GenBank/DDBJ whole genome shotgun (WGS) entry which is preliminary data.</text>
</comment>
<dbReference type="PROSITE" id="PS50188">
    <property type="entry name" value="B302_SPRY"/>
    <property type="match status" value="1"/>
</dbReference>
<feature type="compositionally biased region" description="Low complexity" evidence="3">
    <location>
        <begin position="63"/>
        <end position="85"/>
    </location>
</feature>
<dbReference type="PANTHER" id="PTHR12381:SF56">
    <property type="entry name" value="B30.2_SPRY DOMAIN-CONTAINING PROTEIN-RELATED"/>
    <property type="match status" value="1"/>
</dbReference>
<feature type="region of interest" description="Disordered" evidence="3">
    <location>
        <begin position="1"/>
        <end position="20"/>
    </location>
</feature>
<dbReference type="InterPro" id="IPR003877">
    <property type="entry name" value="SPRY_dom"/>
</dbReference>
<feature type="compositionally biased region" description="Polar residues" evidence="3">
    <location>
        <begin position="441"/>
        <end position="455"/>
    </location>
</feature>
<evidence type="ECO:0000313" key="7">
    <source>
        <dbReference type="Proteomes" id="UP001432322"/>
    </source>
</evidence>
<keyword evidence="7" id="KW-1185">Reference proteome</keyword>
<keyword evidence="2" id="KW-0597">Phosphoprotein</keyword>
<dbReference type="SUPFAM" id="SSF52540">
    <property type="entry name" value="P-loop containing nucleoside triphosphate hydrolases"/>
    <property type="match status" value="1"/>
</dbReference>
<feature type="compositionally biased region" description="Basic and acidic residues" evidence="3">
    <location>
        <begin position="130"/>
        <end position="151"/>
    </location>
</feature>
<dbReference type="Gene3D" id="1.10.720.30">
    <property type="entry name" value="SAP domain"/>
    <property type="match status" value="1"/>
</dbReference>
<dbReference type="InterPro" id="IPR027417">
    <property type="entry name" value="P-loop_NTPase"/>
</dbReference>
<dbReference type="GO" id="GO:0000380">
    <property type="term" value="P:alternative mRNA splicing, via spliceosome"/>
    <property type="evidence" value="ECO:0007669"/>
    <property type="project" value="TreeGrafter"/>
</dbReference>
<feature type="region of interest" description="Disordered" evidence="3">
    <location>
        <begin position="59"/>
        <end position="151"/>
    </location>
</feature>
<dbReference type="GO" id="GO:0005634">
    <property type="term" value="C:nucleus"/>
    <property type="evidence" value="ECO:0007669"/>
    <property type="project" value="TreeGrafter"/>
</dbReference>
<reference evidence="6" key="1">
    <citation type="submission" date="2023-10" db="EMBL/GenBank/DDBJ databases">
        <title>Genome assembly of Pristionchus species.</title>
        <authorList>
            <person name="Yoshida K."/>
            <person name="Sommer R.J."/>
        </authorList>
    </citation>
    <scope>NUCLEOTIDE SEQUENCE</scope>
    <source>
        <strain evidence="6">RS5133</strain>
    </source>
</reference>
<feature type="compositionally biased region" description="Basic and acidic residues" evidence="3">
    <location>
        <begin position="284"/>
        <end position="298"/>
    </location>
</feature>
<evidence type="ECO:0000313" key="6">
    <source>
        <dbReference type="EMBL" id="GMT33585.1"/>
    </source>
</evidence>
<dbReference type="PANTHER" id="PTHR12381">
    <property type="entry name" value="HETEROGENEOUS NUCLEAR RIBONUCLEOPROTEIN U FAMILY MEMBER"/>
    <property type="match status" value="1"/>
</dbReference>
<accession>A0AAV5WSQ1</accession>
<dbReference type="Proteomes" id="UP001432322">
    <property type="component" value="Unassembled WGS sequence"/>
</dbReference>
<feature type="compositionally biased region" description="Low complexity" evidence="3">
    <location>
        <begin position="1"/>
        <end position="12"/>
    </location>
</feature>
<dbReference type="SMART" id="SM00449">
    <property type="entry name" value="SPRY"/>
    <property type="match status" value="1"/>
</dbReference>
<evidence type="ECO:0000256" key="1">
    <source>
        <dbReference type="ARBA" id="ARBA00022481"/>
    </source>
</evidence>
<dbReference type="GO" id="GO:0003723">
    <property type="term" value="F:RNA binding"/>
    <property type="evidence" value="ECO:0007669"/>
    <property type="project" value="TreeGrafter"/>
</dbReference>
<evidence type="ECO:0000259" key="4">
    <source>
        <dbReference type="PROSITE" id="PS50188"/>
    </source>
</evidence>
<feature type="compositionally biased region" description="Basic and acidic residues" evidence="3">
    <location>
        <begin position="250"/>
        <end position="265"/>
    </location>
</feature>
<proteinExistence type="predicted"/>
<gene>
    <name evidence="6" type="ORF">PFISCL1PPCAC_24882</name>
</gene>
<feature type="region of interest" description="Disordered" evidence="3">
    <location>
        <begin position="519"/>
        <end position="655"/>
    </location>
</feature>
<protein>
    <submittedName>
        <fullName evidence="6">Uncharacterized protein</fullName>
    </submittedName>
</protein>
<dbReference type="InterPro" id="IPR043136">
    <property type="entry name" value="B30.2/SPRY_sf"/>
</dbReference>
<feature type="domain" description="SAP" evidence="5">
    <location>
        <begin position="22"/>
        <end position="56"/>
    </location>
</feature>
<dbReference type="EMBL" id="BTSY01000006">
    <property type="protein sequence ID" value="GMT33585.1"/>
    <property type="molecule type" value="Genomic_DNA"/>
</dbReference>
<dbReference type="InterPro" id="IPR013320">
    <property type="entry name" value="ConA-like_dom_sf"/>
</dbReference>
<dbReference type="SMART" id="SM00513">
    <property type="entry name" value="SAP"/>
    <property type="match status" value="1"/>
</dbReference>
<feature type="compositionally biased region" description="Basic residues" evidence="3">
    <location>
        <begin position="1269"/>
        <end position="1279"/>
    </location>
</feature>
<dbReference type="Gene3D" id="2.60.120.920">
    <property type="match status" value="1"/>
</dbReference>
<dbReference type="Pfam" id="PF13671">
    <property type="entry name" value="AAA_33"/>
    <property type="match status" value="1"/>
</dbReference>
<dbReference type="InterPro" id="IPR001870">
    <property type="entry name" value="B30.2/SPRY"/>
</dbReference>
<feature type="region of interest" description="Disordered" evidence="3">
    <location>
        <begin position="765"/>
        <end position="790"/>
    </location>
</feature>
<dbReference type="SUPFAM" id="SSF49899">
    <property type="entry name" value="Concanavalin A-like lectins/glucanases"/>
    <property type="match status" value="1"/>
</dbReference>
<feature type="compositionally biased region" description="Basic residues" evidence="3">
    <location>
        <begin position="120"/>
        <end position="129"/>
    </location>
</feature>
<evidence type="ECO:0000256" key="3">
    <source>
        <dbReference type="SAM" id="MobiDB-lite"/>
    </source>
</evidence>
<feature type="compositionally biased region" description="Basic and acidic residues" evidence="3">
    <location>
        <begin position="519"/>
        <end position="553"/>
    </location>
</feature>
<dbReference type="Gene3D" id="3.40.50.300">
    <property type="entry name" value="P-loop containing nucleotide triphosphate hydrolases"/>
    <property type="match status" value="1"/>
</dbReference>
<evidence type="ECO:0000256" key="2">
    <source>
        <dbReference type="ARBA" id="ARBA00022553"/>
    </source>
</evidence>
<feature type="compositionally biased region" description="Pro residues" evidence="3">
    <location>
        <begin position="561"/>
        <end position="571"/>
    </location>
</feature>
<feature type="region of interest" description="Disordered" evidence="3">
    <location>
        <begin position="725"/>
        <end position="753"/>
    </location>
</feature>
<keyword evidence="1" id="KW-0488">Methylation</keyword>
<feature type="compositionally biased region" description="Polar residues" evidence="3">
    <location>
        <begin position="389"/>
        <end position="407"/>
    </location>
</feature>